<accession>A0ACC0XKT8</accession>
<keyword evidence="2" id="KW-1185">Reference proteome</keyword>
<name>A0ACC0XKT8_9ROSI</name>
<sequence>MVVGTRGGNAGDVKVWPLPYSVSHGQKKMYMSGDFKLLSHGSKFSDASGILKDGFARFVDLLKLAHAVDGNVSKLQYGVDESYKLLVPSPEMPAYAQIEVGPTDPFSNSYF</sequence>
<organism evidence="1 2">
    <name type="scientific">Pistacia integerrima</name>
    <dbReference type="NCBI Taxonomy" id="434235"/>
    <lineage>
        <taxon>Eukaryota</taxon>
        <taxon>Viridiplantae</taxon>
        <taxon>Streptophyta</taxon>
        <taxon>Embryophyta</taxon>
        <taxon>Tracheophyta</taxon>
        <taxon>Spermatophyta</taxon>
        <taxon>Magnoliopsida</taxon>
        <taxon>eudicotyledons</taxon>
        <taxon>Gunneridae</taxon>
        <taxon>Pentapetalae</taxon>
        <taxon>rosids</taxon>
        <taxon>malvids</taxon>
        <taxon>Sapindales</taxon>
        <taxon>Anacardiaceae</taxon>
        <taxon>Pistacia</taxon>
    </lineage>
</organism>
<gene>
    <name evidence="1" type="ORF">Pint_11668</name>
</gene>
<proteinExistence type="predicted"/>
<evidence type="ECO:0000313" key="1">
    <source>
        <dbReference type="EMBL" id="KAJ0018367.1"/>
    </source>
</evidence>
<dbReference type="EMBL" id="CM047747">
    <property type="protein sequence ID" value="KAJ0018367.1"/>
    <property type="molecule type" value="Genomic_DNA"/>
</dbReference>
<dbReference type="Proteomes" id="UP001163603">
    <property type="component" value="Chromosome 12"/>
</dbReference>
<comment type="caution">
    <text evidence="1">The sequence shown here is derived from an EMBL/GenBank/DDBJ whole genome shotgun (WGS) entry which is preliminary data.</text>
</comment>
<reference evidence="2" key="1">
    <citation type="journal article" date="2023" name="G3 (Bethesda)">
        <title>Genome assembly and association tests identify interacting loci associated with vigor, precocity, and sex in interspecific pistachio rootstocks.</title>
        <authorList>
            <person name="Palmer W."/>
            <person name="Jacygrad E."/>
            <person name="Sagayaradj S."/>
            <person name="Cavanaugh K."/>
            <person name="Han R."/>
            <person name="Bertier L."/>
            <person name="Beede B."/>
            <person name="Kafkas S."/>
            <person name="Golino D."/>
            <person name="Preece J."/>
            <person name="Michelmore R."/>
        </authorList>
    </citation>
    <scope>NUCLEOTIDE SEQUENCE [LARGE SCALE GENOMIC DNA]</scope>
</reference>
<protein>
    <submittedName>
        <fullName evidence="1">Uncharacterized protein</fullName>
    </submittedName>
</protein>
<evidence type="ECO:0000313" key="2">
    <source>
        <dbReference type="Proteomes" id="UP001163603"/>
    </source>
</evidence>